<dbReference type="PIRSF" id="PIRSF006444">
    <property type="entry name" value="PaaK"/>
    <property type="match status" value="1"/>
</dbReference>
<comment type="pathway">
    <text evidence="1">Aromatic compound metabolism; phenylacetate degradation.</text>
</comment>
<dbReference type="GO" id="GO:0016874">
    <property type="term" value="F:ligase activity"/>
    <property type="evidence" value="ECO:0007669"/>
    <property type="project" value="UniProtKB-KW"/>
</dbReference>
<dbReference type="EMBL" id="PXVD01000004">
    <property type="protein sequence ID" value="MDJ1370439.1"/>
    <property type="molecule type" value="Genomic_DNA"/>
</dbReference>
<comment type="caution">
    <text evidence="4">The sequence shown here is derived from an EMBL/GenBank/DDBJ whole genome shotgun (WGS) entry which is preliminary data.</text>
</comment>
<dbReference type="Proteomes" id="UP001170379">
    <property type="component" value="Unassembled WGS sequence"/>
</dbReference>
<dbReference type="EC" id="6.2.1.30" evidence="1"/>
<dbReference type="Pfam" id="PF14535">
    <property type="entry name" value="AMP-binding_C_2"/>
    <property type="match status" value="1"/>
</dbReference>
<dbReference type="InterPro" id="IPR051414">
    <property type="entry name" value="Adenylate-forming_Reductase"/>
</dbReference>
<keyword evidence="1 4" id="KW-0436">Ligase</keyword>
<feature type="domain" description="AMP-dependent synthetase/ligase" evidence="2">
    <location>
        <begin position="69"/>
        <end position="278"/>
    </location>
</feature>
<evidence type="ECO:0000313" key="5">
    <source>
        <dbReference type="Proteomes" id="UP001170379"/>
    </source>
</evidence>
<dbReference type="InterPro" id="IPR011880">
    <property type="entry name" value="PA_CoA_ligase"/>
</dbReference>
<dbReference type="Pfam" id="PF00501">
    <property type="entry name" value="AMP-binding"/>
    <property type="match status" value="1"/>
</dbReference>
<dbReference type="PANTHER" id="PTHR43439">
    <property type="entry name" value="PHENYLACETATE-COENZYME A LIGASE"/>
    <property type="match status" value="1"/>
</dbReference>
<name>A0ABT7C6N7_9MICO</name>
<dbReference type="Gene3D" id="3.30.300.30">
    <property type="match status" value="1"/>
</dbReference>
<evidence type="ECO:0000259" key="2">
    <source>
        <dbReference type="Pfam" id="PF00501"/>
    </source>
</evidence>
<dbReference type="InterPro" id="IPR045851">
    <property type="entry name" value="AMP-bd_C_sf"/>
</dbReference>
<comment type="catalytic activity">
    <reaction evidence="1">
        <text>2-phenylacetate + ATP + CoA = phenylacetyl-CoA + AMP + diphosphate</text>
        <dbReference type="Rhea" id="RHEA:20956"/>
        <dbReference type="ChEBI" id="CHEBI:18401"/>
        <dbReference type="ChEBI" id="CHEBI:30616"/>
        <dbReference type="ChEBI" id="CHEBI:33019"/>
        <dbReference type="ChEBI" id="CHEBI:57287"/>
        <dbReference type="ChEBI" id="CHEBI:57390"/>
        <dbReference type="ChEBI" id="CHEBI:456215"/>
        <dbReference type="EC" id="6.2.1.30"/>
    </reaction>
</comment>
<comment type="similarity">
    <text evidence="1">Belongs to the phenylacetyl-CoA ligase family.</text>
</comment>
<dbReference type="PANTHER" id="PTHR43439:SF1">
    <property type="entry name" value="PHENYLACETATE-COENZYME A LIGASE"/>
    <property type="match status" value="1"/>
</dbReference>
<dbReference type="SUPFAM" id="SSF56801">
    <property type="entry name" value="Acetyl-CoA synthetase-like"/>
    <property type="match status" value="1"/>
</dbReference>
<sequence length="434" mass="49428">MSREEIEALQLERLKWTVRHAYENVPMYTKKFDEHGVSPDDLQTLEDLAKFPFTTKDDLRENYPFKTFAVPMEQVRRIHASSGTTGRPTVVGYTDRDLDVWAQGVARVLRLSGARKGDLVHNAYGYGLFTGGLGAHSGVERAGLTVIPMSGGQTARQVQMMHDFGPRIIMCTPSYLLTILDYMRQHGMDARDTPIEIAVLGAEPWSEEMRREIEEGFNLKAVDIYGLSELMGPGMAGESVEHQEGSTIWEDFFRPEIVNKDDLTQVLPDGEEGELVFTSLTKEAMPIIRYRTKDLSVLLPGDARPGMRRMRKVRSRTDDMIILRGVNMFPSQIEELALNQKALSPYYHLELTKPKRMDELTVVIERRPEFTMEEAEACGRALQSDIKIRIGSSVRIHVVDPNTVARSEGKAKRIYDYRDRDFSEYPAHHLPIHR</sequence>
<keyword evidence="5" id="KW-1185">Reference proteome</keyword>
<dbReference type="CDD" id="cd05913">
    <property type="entry name" value="PaaK"/>
    <property type="match status" value="1"/>
</dbReference>
<gene>
    <name evidence="4" type="ORF">C7K25_03465</name>
</gene>
<dbReference type="InterPro" id="IPR028154">
    <property type="entry name" value="AMP-dep_Lig_C"/>
</dbReference>
<comment type="function">
    <text evidence="1">Catalyzes the activation of phenylacetic acid (PA) to phenylacetyl-CoA (PA-CoA).</text>
</comment>
<dbReference type="Gene3D" id="3.40.50.12780">
    <property type="entry name" value="N-terminal domain of ligase-like"/>
    <property type="match status" value="1"/>
</dbReference>
<reference evidence="4" key="2">
    <citation type="journal article" date="2022" name="Sci. Rep.">
        <title>In silico prediction of the enzymes involved in the degradation of the herbicide molinate by Gulosibacter molinativorax ON4T.</title>
        <authorList>
            <person name="Lopes A.R."/>
            <person name="Bunin E."/>
            <person name="Viana A.T."/>
            <person name="Froufe H."/>
            <person name="Munoz-Merida A."/>
            <person name="Pinho D."/>
            <person name="Figueiredo J."/>
            <person name="Barroso C."/>
            <person name="Vaz-Moreira I."/>
            <person name="Bellanger X."/>
            <person name="Egas C."/>
            <person name="Nunes O.C."/>
        </authorList>
    </citation>
    <scope>NUCLEOTIDE SEQUENCE</scope>
    <source>
        <strain evidence="4">ON4</strain>
    </source>
</reference>
<dbReference type="RefSeq" id="WP_084147335.1">
    <property type="nucleotide sequence ID" value="NZ_CP028426.1"/>
</dbReference>
<feature type="domain" description="AMP-dependent ligase C-terminal" evidence="3">
    <location>
        <begin position="325"/>
        <end position="418"/>
    </location>
</feature>
<dbReference type="InterPro" id="IPR000873">
    <property type="entry name" value="AMP-dep_synth/lig_dom"/>
</dbReference>
<keyword evidence="1" id="KW-0547">Nucleotide-binding</keyword>
<organism evidence="4 5">
    <name type="scientific">Gulosibacter molinativorax</name>
    <dbReference type="NCBI Taxonomy" id="256821"/>
    <lineage>
        <taxon>Bacteria</taxon>
        <taxon>Bacillati</taxon>
        <taxon>Actinomycetota</taxon>
        <taxon>Actinomycetes</taxon>
        <taxon>Micrococcales</taxon>
        <taxon>Microbacteriaceae</taxon>
        <taxon>Gulosibacter</taxon>
    </lineage>
</organism>
<evidence type="ECO:0000313" key="4">
    <source>
        <dbReference type="EMBL" id="MDJ1370439.1"/>
    </source>
</evidence>
<evidence type="ECO:0000256" key="1">
    <source>
        <dbReference type="PIRNR" id="PIRNR006444"/>
    </source>
</evidence>
<accession>A0ABT7C6N7</accession>
<evidence type="ECO:0000259" key="3">
    <source>
        <dbReference type="Pfam" id="PF14535"/>
    </source>
</evidence>
<protein>
    <recommendedName>
        <fullName evidence="1">Phenylacetate-coenzyme A ligase</fullName>
        <ecNumber evidence="1">6.2.1.30</ecNumber>
    </recommendedName>
    <alternativeName>
        <fullName evidence="1">Phenylacetyl-CoA ligase</fullName>
    </alternativeName>
</protein>
<reference evidence="4" key="1">
    <citation type="submission" date="2018-03" db="EMBL/GenBank/DDBJ databases">
        <authorList>
            <person name="Nunes O.C."/>
            <person name="Lopes A.R."/>
            <person name="Froufe H."/>
            <person name="Munoz-Merida A."/>
            <person name="Barroso C."/>
            <person name="Egas C."/>
        </authorList>
    </citation>
    <scope>NUCLEOTIDE SEQUENCE</scope>
    <source>
        <strain evidence="4">ON4</strain>
    </source>
</reference>
<dbReference type="InterPro" id="IPR042099">
    <property type="entry name" value="ANL_N_sf"/>
</dbReference>
<proteinExistence type="inferred from homology"/>